<dbReference type="PANTHER" id="PTHR34543:SF1">
    <property type="entry name" value="PROTEIN ABA DEFICIENT 4, CHLOROPLASTIC"/>
    <property type="match status" value="1"/>
</dbReference>
<dbReference type="EMBL" id="CP050063">
    <property type="protein sequence ID" value="QIP17631.1"/>
    <property type="molecule type" value="Genomic_DNA"/>
</dbReference>
<reference evidence="2 3" key="1">
    <citation type="submission" date="2020-03" db="EMBL/GenBank/DDBJ databases">
        <authorList>
            <person name="Kim M.K."/>
        </authorList>
    </citation>
    <scope>NUCLEOTIDE SEQUENCE [LARGE SCALE GENOMIC DNA]</scope>
    <source>
        <strain evidence="2 3">BT328</strain>
    </source>
</reference>
<feature type="transmembrane region" description="Helical" evidence="1">
    <location>
        <begin position="36"/>
        <end position="57"/>
    </location>
</feature>
<feature type="transmembrane region" description="Helical" evidence="1">
    <location>
        <begin position="116"/>
        <end position="138"/>
    </location>
</feature>
<dbReference type="Proteomes" id="UP000501802">
    <property type="component" value="Chromosome"/>
</dbReference>
<feature type="transmembrane region" description="Helical" evidence="1">
    <location>
        <begin position="6"/>
        <end position="24"/>
    </location>
</feature>
<evidence type="ECO:0000313" key="2">
    <source>
        <dbReference type="EMBL" id="QIP17631.1"/>
    </source>
</evidence>
<evidence type="ECO:0000313" key="3">
    <source>
        <dbReference type="Proteomes" id="UP000501802"/>
    </source>
</evidence>
<sequence length="150" mass="16589">MTPETAFTYANLLVLPQWLFMIVAPRWRVTQMLARMLPIPMILGGMYIYYLLIAPVASGGPGIDFGSFGSLAGVQSLFKGQKEIVLGGWIHYLAFDLVAGSYVLRDGQSQGIAHGWLIPCLLLCFMLGPIGLLLYGLLRMFLGNRTETKF</sequence>
<accession>A0A6G9AYR9</accession>
<proteinExistence type="predicted"/>
<dbReference type="Pfam" id="PF14108">
    <property type="entry name" value="ABA4-like"/>
    <property type="match status" value="1"/>
</dbReference>
<dbReference type="PANTHER" id="PTHR34543">
    <property type="entry name" value="PROTEIN ABA DEFICIENT 4, CHLOROPLASTIC"/>
    <property type="match status" value="1"/>
</dbReference>
<keyword evidence="1" id="KW-0472">Membrane</keyword>
<name>A0A6G9AYR9_9BACT</name>
<evidence type="ECO:0000256" key="1">
    <source>
        <dbReference type="SAM" id="Phobius"/>
    </source>
</evidence>
<gene>
    <name evidence="2" type="ORF">G8759_02145</name>
</gene>
<feature type="transmembrane region" description="Helical" evidence="1">
    <location>
        <begin position="84"/>
        <end position="104"/>
    </location>
</feature>
<keyword evidence="1" id="KW-1133">Transmembrane helix</keyword>
<protein>
    <submittedName>
        <fullName evidence="2">DUF4281 domain-containing protein</fullName>
    </submittedName>
</protein>
<organism evidence="2 3">
    <name type="scientific">Spirosoma aureum</name>
    <dbReference type="NCBI Taxonomy" id="2692134"/>
    <lineage>
        <taxon>Bacteria</taxon>
        <taxon>Pseudomonadati</taxon>
        <taxon>Bacteroidota</taxon>
        <taxon>Cytophagia</taxon>
        <taxon>Cytophagales</taxon>
        <taxon>Cytophagaceae</taxon>
        <taxon>Spirosoma</taxon>
    </lineage>
</organism>
<keyword evidence="1" id="KW-0812">Transmembrane</keyword>
<dbReference type="KEGG" id="spib:G8759_02145"/>
<dbReference type="InterPro" id="IPR025461">
    <property type="entry name" value="ABA4-like"/>
</dbReference>
<dbReference type="AlphaFoldDB" id="A0A6G9AYR9"/>
<keyword evidence="3" id="KW-1185">Reference proteome</keyword>